<dbReference type="AlphaFoldDB" id="A0A392R7T9"/>
<dbReference type="GO" id="GO:0004674">
    <property type="term" value="F:protein serine/threonine kinase activity"/>
    <property type="evidence" value="ECO:0007669"/>
    <property type="project" value="UniProtKB-KW"/>
</dbReference>
<sequence>MFAMFQTLVSGLQVLKKSYIVPDHVRKILRSLPPRELQADEPAKKMKSIALSSTISSLKPLKTREVKYGGEGTAEDKSDEEMTLIIRRFQQWNRKNNNFSNRGSGS</sequence>
<reference evidence="1 2" key="1">
    <citation type="journal article" date="2018" name="Front. Plant Sci.">
        <title>Red Clover (Trifolium pratense) and Zigzag Clover (T. medium) - A Picture of Genomic Similarities and Differences.</title>
        <authorList>
            <person name="Dluhosova J."/>
            <person name="Istvanek J."/>
            <person name="Nedelnik J."/>
            <person name="Repkova J."/>
        </authorList>
    </citation>
    <scope>NUCLEOTIDE SEQUENCE [LARGE SCALE GENOMIC DNA]</scope>
    <source>
        <strain evidence="2">cv. 10/8</strain>
        <tissue evidence="1">Leaf</tissue>
    </source>
</reference>
<organism evidence="1 2">
    <name type="scientific">Trifolium medium</name>
    <dbReference type="NCBI Taxonomy" id="97028"/>
    <lineage>
        <taxon>Eukaryota</taxon>
        <taxon>Viridiplantae</taxon>
        <taxon>Streptophyta</taxon>
        <taxon>Embryophyta</taxon>
        <taxon>Tracheophyta</taxon>
        <taxon>Spermatophyta</taxon>
        <taxon>Magnoliopsida</taxon>
        <taxon>eudicotyledons</taxon>
        <taxon>Gunneridae</taxon>
        <taxon>Pentapetalae</taxon>
        <taxon>rosids</taxon>
        <taxon>fabids</taxon>
        <taxon>Fabales</taxon>
        <taxon>Fabaceae</taxon>
        <taxon>Papilionoideae</taxon>
        <taxon>50 kb inversion clade</taxon>
        <taxon>NPAAA clade</taxon>
        <taxon>Hologalegina</taxon>
        <taxon>IRL clade</taxon>
        <taxon>Trifolieae</taxon>
        <taxon>Trifolium</taxon>
    </lineage>
</organism>
<protein>
    <submittedName>
        <fullName evidence="1">Serine/threonine protein kinase SRPK1</fullName>
    </submittedName>
</protein>
<keyword evidence="2" id="KW-1185">Reference proteome</keyword>
<keyword evidence="1" id="KW-0723">Serine/threonine-protein kinase</keyword>
<feature type="non-terminal residue" evidence="1">
    <location>
        <position position="106"/>
    </location>
</feature>
<comment type="caution">
    <text evidence="1">The sequence shown here is derived from an EMBL/GenBank/DDBJ whole genome shotgun (WGS) entry which is preliminary data.</text>
</comment>
<dbReference type="Proteomes" id="UP000265520">
    <property type="component" value="Unassembled WGS sequence"/>
</dbReference>
<dbReference type="EMBL" id="LXQA010194259">
    <property type="protein sequence ID" value="MCI32297.1"/>
    <property type="molecule type" value="Genomic_DNA"/>
</dbReference>
<evidence type="ECO:0000313" key="1">
    <source>
        <dbReference type="EMBL" id="MCI32297.1"/>
    </source>
</evidence>
<name>A0A392R7T9_9FABA</name>
<keyword evidence="1" id="KW-0808">Transferase</keyword>
<proteinExistence type="predicted"/>
<keyword evidence="1" id="KW-0418">Kinase</keyword>
<evidence type="ECO:0000313" key="2">
    <source>
        <dbReference type="Proteomes" id="UP000265520"/>
    </source>
</evidence>
<accession>A0A392R7T9</accession>